<feature type="region of interest" description="Disordered" evidence="8">
    <location>
        <begin position="728"/>
        <end position="749"/>
    </location>
</feature>
<evidence type="ECO:0000313" key="11">
    <source>
        <dbReference type="Proteomes" id="UP000290900"/>
    </source>
</evidence>
<keyword evidence="3" id="KW-0677">Repeat</keyword>
<evidence type="ECO:0000256" key="3">
    <source>
        <dbReference type="ARBA" id="ARBA00022737"/>
    </source>
</evidence>
<feature type="compositionally biased region" description="Low complexity" evidence="8">
    <location>
        <begin position="733"/>
        <end position="747"/>
    </location>
</feature>
<dbReference type="GO" id="GO:0051315">
    <property type="term" value="P:attachment of mitotic spindle microtubules to kinetochore"/>
    <property type="evidence" value="ECO:0007669"/>
    <property type="project" value="UniProtKB-ARBA"/>
</dbReference>
<feature type="compositionally biased region" description="Polar residues" evidence="8">
    <location>
        <begin position="586"/>
        <end position="614"/>
    </location>
</feature>
<dbReference type="InterPro" id="IPR021133">
    <property type="entry name" value="HEAT_type_2"/>
</dbReference>
<evidence type="ECO:0000256" key="1">
    <source>
        <dbReference type="ARBA" id="ARBA00004317"/>
    </source>
</evidence>
<gene>
    <name evidence="10" type="ORF">BRENAR_LOCUS2447</name>
</gene>
<dbReference type="Pfam" id="PF21042">
    <property type="entry name" value="Stu2_CTS"/>
    <property type="match status" value="1"/>
</dbReference>
<evidence type="ECO:0000256" key="7">
    <source>
        <dbReference type="SAM" id="Coils"/>
    </source>
</evidence>
<dbReference type="Gene3D" id="1.25.10.10">
    <property type="entry name" value="Leucine-rich Repeat Variant"/>
    <property type="match status" value="2"/>
</dbReference>
<protein>
    <submittedName>
        <fullName evidence="10">DEKNAAC102332</fullName>
    </submittedName>
</protein>
<dbReference type="GO" id="GO:0099070">
    <property type="term" value="C:static microtubule bundle"/>
    <property type="evidence" value="ECO:0007669"/>
    <property type="project" value="UniProtKB-ARBA"/>
</dbReference>
<comment type="subcellular location">
    <subcellularLocation>
        <location evidence="1">Cytoplasm</location>
        <location evidence="1">Cytoskeleton</location>
        <location evidence="1">Microtubule organizing center</location>
        <location evidence="1">Spindle pole body</location>
    </subcellularLocation>
</comment>
<comment type="similarity">
    <text evidence="5">Belongs to the TOG/XMAP215 family.</text>
</comment>
<dbReference type="GO" id="GO:0051010">
    <property type="term" value="F:microtubule plus-end binding"/>
    <property type="evidence" value="ECO:0007669"/>
    <property type="project" value="InterPro"/>
</dbReference>
<keyword evidence="4" id="KW-0206">Cytoskeleton</keyword>
<dbReference type="EMBL" id="CAACVR010000012">
    <property type="protein sequence ID" value="VEU21714.1"/>
    <property type="molecule type" value="Genomic_DNA"/>
</dbReference>
<dbReference type="OrthoDB" id="205662at2759"/>
<reference evidence="10 11" key="1">
    <citation type="submission" date="2018-12" db="EMBL/GenBank/DDBJ databases">
        <authorList>
            <person name="Tiukova I."/>
            <person name="Dainat J."/>
        </authorList>
    </citation>
    <scope>NUCLEOTIDE SEQUENCE [LARGE SCALE GENOMIC DNA]</scope>
</reference>
<dbReference type="InterPro" id="IPR048491">
    <property type="entry name" value="XMAP215_CLASP_TOG"/>
</dbReference>
<name>A0A448YL96_BRENA</name>
<organism evidence="10 11">
    <name type="scientific">Brettanomyces naardenensis</name>
    <name type="common">Yeast</name>
    <dbReference type="NCBI Taxonomy" id="13370"/>
    <lineage>
        <taxon>Eukaryota</taxon>
        <taxon>Fungi</taxon>
        <taxon>Dikarya</taxon>
        <taxon>Ascomycota</taxon>
        <taxon>Saccharomycotina</taxon>
        <taxon>Pichiomycetes</taxon>
        <taxon>Pichiales</taxon>
        <taxon>Pichiaceae</taxon>
        <taxon>Brettanomyces</taxon>
    </lineage>
</organism>
<dbReference type="GO" id="GO:0044732">
    <property type="term" value="C:mitotic spindle pole body"/>
    <property type="evidence" value="ECO:0007669"/>
    <property type="project" value="UniProtKB-ARBA"/>
</dbReference>
<dbReference type="InterPro" id="IPR034085">
    <property type="entry name" value="TOG"/>
</dbReference>
<evidence type="ECO:0000259" key="9">
    <source>
        <dbReference type="SMART" id="SM01349"/>
    </source>
</evidence>
<feature type="region of interest" description="Disordered" evidence="8">
    <location>
        <begin position="512"/>
        <end position="621"/>
    </location>
</feature>
<dbReference type="PROSITE" id="PS50077">
    <property type="entry name" value="HEAT_REPEAT"/>
    <property type="match status" value="1"/>
</dbReference>
<sequence length="820" mass="90891">MSEEEPDYSQLPLDERLVHKVWKVRKGAYEELDTEFQNSASEGAECFQLWLRNPELVRKAVTDNNVVSQEAAISALVSFLQYGGVSASNRTLNSVVPALCDKALSSSRTKTKQKSIDALLWYTELGTAGPVIELIIPSLSARSPRSVASAVSALNEIYKSFGCKVCPPKLALEQLPKLFGHADRKVREEAVQLSVTLRSYMGEAFEALIFPSLKPIQQKDLSKAFSKIEGGVPTPTRLLRSQQIRQQQLQEQQAGAAEGVDIEGGDIEMKDADSEESKPIDPYDLAEPVRVLANLPSDFIQRVSDPKWKERVAVLEEVQKAFDVLRIKNEDFSDFVRILSKCLADANLQVVTLTAQTILELANGLRRDFERYVSSLIGPLLERTKEKKKSVSDALNAALDACFKYSAFSEICEPAVRYMSHKTPQIKIETCKFLVRCLKEVPRPPSKPHIDSIMTTAIHLLDDSQVQVRSAASEVIATMMKILGERASKPYVSKIEHRHMKKIEDIYANTEVKAKSSSPKPVDSEVSKRTLGSRRSNQSSRISSSHSSSKRPAIGGVPSLRKPDVPSASSSSSSMIPAKRGGSPIKMTTNTSKMNLNSRSLRSVNESNSVQSNPAERRELEDLRKEKERWLKEREQLESSLQQQIAINEKSVTKIESLSSTVEDFKAKFASLSVASKSKDTQLKRLQSDLEAAKAKISAFENSTIQRDPRMSMLPNFDLKSPVRSPPADVGFNGANAASSTSDANSSLELNRRISGLSIQPTSEKENLYEGSNSTTSKLASGLYELDSNDDSWKRAAEVTNQLKARIEQMKARTRTLSQM</sequence>
<evidence type="ECO:0000313" key="10">
    <source>
        <dbReference type="EMBL" id="VEU21714.1"/>
    </source>
</evidence>
<feature type="compositionally biased region" description="Low complexity" evidence="8">
    <location>
        <begin position="533"/>
        <end position="551"/>
    </location>
</feature>
<feature type="repeat" description="HEAT" evidence="6">
    <location>
        <begin position="453"/>
        <end position="491"/>
    </location>
</feature>
<dbReference type="GO" id="GO:1990498">
    <property type="term" value="C:mitotic spindle microtubule"/>
    <property type="evidence" value="ECO:0007669"/>
    <property type="project" value="UniProtKB-ARBA"/>
</dbReference>
<dbReference type="GO" id="GO:0000022">
    <property type="term" value="P:mitotic spindle elongation"/>
    <property type="evidence" value="ECO:0007669"/>
    <property type="project" value="UniProtKB-ARBA"/>
</dbReference>
<dbReference type="Pfam" id="PF21041">
    <property type="entry name" value="XMAP215_CLASP_TOG"/>
    <property type="match status" value="2"/>
</dbReference>
<evidence type="ECO:0000256" key="8">
    <source>
        <dbReference type="SAM" id="MobiDB-lite"/>
    </source>
</evidence>
<dbReference type="GO" id="GO:0005881">
    <property type="term" value="C:cytoplasmic microtubule"/>
    <property type="evidence" value="ECO:0007669"/>
    <property type="project" value="UniProtKB-ARBA"/>
</dbReference>
<keyword evidence="2" id="KW-0963">Cytoplasm</keyword>
<keyword evidence="7" id="KW-0175">Coiled coil</keyword>
<feature type="domain" description="TOG" evidence="9">
    <location>
        <begin position="284"/>
        <end position="516"/>
    </location>
</feature>
<dbReference type="AlphaFoldDB" id="A0A448YL96"/>
<dbReference type="GO" id="GO:1990571">
    <property type="term" value="P:meiotic centromere clustering"/>
    <property type="evidence" value="ECO:0007669"/>
    <property type="project" value="UniProtKB-ARBA"/>
</dbReference>
<dbReference type="SUPFAM" id="SSF48371">
    <property type="entry name" value="ARM repeat"/>
    <property type="match status" value="1"/>
</dbReference>
<dbReference type="GO" id="GO:0046785">
    <property type="term" value="P:microtubule polymerization"/>
    <property type="evidence" value="ECO:0007669"/>
    <property type="project" value="InterPro"/>
</dbReference>
<evidence type="ECO:0000256" key="2">
    <source>
        <dbReference type="ARBA" id="ARBA00022490"/>
    </source>
</evidence>
<dbReference type="InterPro" id="IPR045110">
    <property type="entry name" value="XMAP215"/>
</dbReference>
<dbReference type="FunFam" id="1.25.10.10:FF:000019">
    <property type="entry name" value="Cytoskeleton-associated protein 5"/>
    <property type="match status" value="1"/>
</dbReference>
<dbReference type="GO" id="GO:0061863">
    <property type="term" value="F:microtubule plus end polymerase"/>
    <property type="evidence" value="ECO:0007669"/>
    <property type="project" value="InterPro"/>
</dbReference>
<dbReference type="FunCoup" id="A0A448YL96">
    <property type="interactions" value="81"/>
</dbReference>
<dbReference type="PANTHER" id="PTHR12609">
    <property type="entry name" value="MICROTUBULE ASSOCIATED PROTEIN XMAP215"/>
    <property type="match status" value="1"/>
</dbReference>
<accession>A0A448YL96</accession>
<dbReference type="Proteomes" id="UP000290900">
    <property type="component" value="Unassembled WGS sequence"/>
</dbReference>
<evidence type="ECO:0000256" key="5">
    <source>
        <dbReference type="ARBA" id="ARBA00025722"/>
    </source>
</evidence>
<dbReference type="GO" id="GO:0030951">
    <property type="term" value="P:establishment or maintenance of microtubule cytoskeleton polarity"/>
    <property type="evidence" value="ECO:0007669"/>
    <property type="project" value="InterPro"/>
</dbReference>
<dbReference type="GO" id="GO:0000776">
    <property type="term" value="C:kinetochore"/>
    <property type="evidence" value="ECO:0007669"/>
    <property type="project" value="UniProtKB-ARBA"/>
</dbReference>
<proteinExistence type="inferred from homology"/>
<dbReference type="SMART" id="SM01349">
    <property type="entry name" value="TOG"/>
    <property type="match status" value="2"/>
</dbReference>
<dbReference type="InterPro" id="IPR016024">
    <property type="entry name" value="ARM-type_fold"/>
</dbReference>
<evidence type="ECO:0000256" key="6">
    <source>
        <dbReference type="PROSITE-ProRule" id="PRU00103"/>
    </source>
</evidence>
<evidence type="ECO:0000256" key="4">
    <source>
        <dbReference type="ARBA" id="ARBA00023212"/>
    </source>
</evidence>
<feature type="coiled-coil region" evidence="7">
    <location>
        <begin position="676"/>
        <end position="703"/>
    </location>
</feature>
<keyword evidence="11" id="KW-1185">Reference proteome</keyword>
<dbReference type="InterPro" id="IPR011989">
    <property type="entry name" value="ARM-like"/>
</dbReference>
<dbReference type="InterPro" id="IPR048492">
    <property type="entry name" value="Stu2_CTS"/>
</dbReference>
<dbReference type="STRING" id="13370.A0A448YL96"/>
<feature type="domain" description="TOG" evidence="9">
    <location>
        <begin position="1"/>
        <end position="234"/>
    </location>
</feature>
<dbReference type="InParanoid" id="A0A448YL96"/>